<gene>
    <name evidence="1" type="ORF">KDM87_03255</name>
</gene>
<reference evidence="1 2" key="1">
    <citation type="submission" date="2021-04" db="EMBL/GenBank/DDBJ databases">
        <title>novel species isolated from subtropical streams in China.</title>
        <authorList>
            <person name="Lu H."/>
        </authorList>
    </citation>
    <scope>NUCLEOTIDE SEQUENCE [LARGE SCALE GENOMIC DNA]</scope>
    <source>
        <strain evidence="1 2">FT147W</strain>
    </source>
</reference>
<keyword evidence="2" id="KW-1185">Reference proteome</keyword>
<name>A0ABS5GYR8_9BURK</name>
<accession>A0ABS5GYR8</accession>
<comment type="caution">
    <text evidence="1">The sequence shown here is derived from an EMBL/GenBank/DDBJ whole genome shotgun (WGS) entry which is preliminary data.</text>
</comment>
<evidence type="ECO:0000313" key="2">
    <source>
        <dbReference type="Proteomes" id="UP000682982"/>
    </source>
</evidence>
<protein>
    <submittedName>
        <fullName evidence="1">Uncharacterized protein</fullName>
    </submittedName>
</protein>
<dbReference type="Proteomes" id="UP000682982">
    <property type="component" value="Unassembled WGS sequence"/>
</dbReference>
<sequence length="147" mass="16710">MTPERENEYKELLAYVGIFSTIVWKVGPDAEIHLAKTIEKIVQKFGKSKALIGLRQAANDTIEETSHWNLESKVSLDEALKASGVITISEIARRYSSSYKRIIKRGHVRDDTEYYIVNGILVDQGNAISDEERAHLQRLIDVYEAKC</sequence>
<organism evidence="1 2">
    <name type="scientific">Undibacterium rivi</name>
    <dbReference type="NCBI Taxonomy" id="2828729"/>
    <lineage>
        <taxon>Bacteria</taxon>
        <taxon>Pseudomonadati</taxon>
        <taxon>Pseudomonadota</taxon>
        <taxon>Betaproteobacteria</taxon>
        <taxon>Burkholderiales</taxon>
        <taxon>Oxalobacteraceae</taxon>
        <taxon>Undibacterium</taxon>
    </lineage>
</organism>
<dbReference type="RefSeq" id="WP_212677714.1">
    <property type="nucleotide sequence ID" value="NZ_JAGSPK010000001.1"/>
</dbReference>
<proteinExistence type="predicted"/>
<evidence type="ECO:0000313" key="1">
    <source>
        <dbReference type="EMBL" id="MBR7791600.1"/>
    </source>
</evidence>
<dbReference type="EMBL" id="JAGSPK010000001">
    <property type="protein sequence ID" value="MBR7791600.1"/>
    <property type="molecule type" value="Genomic_DNA"/>
</dbReference>